<comment type="subcellular location">
    <subcellularLocation>
        <location evidence="1">Cytoplasm</location>
    </subcellularLocation>
</comment>
<accession>Q1JZB7</accession>
<dbReference type="EMBL" id="AAEW02000009">
    <property type="protein sequence ID" value="EAT15650.1"/>
    <property type="molecule type" value="Genomic_DNA"/>
</dbReference>
<keyword evidence="6" id="KW-1185">Reference proteome</keyword>
<evidence type="ECO:0000256" key="4">
    <source>
        <dbReference type="PIRSR" id="PIRSR002736-50"/>
    </source>
</evidence>
<evidence type="ECO:0000313" key="6">
    <source>
        <dbReference type="Proteomes" id="UP000005695"/>
    </source>
</evidence>
<evidence type="ECO:0000313" key="5">
    <source>
        <dbReference type="EMBL" id="EAT15650.1"/>
    </source>
</evidence>
<sequence length="88" mass="9920">MNVCCKAQAGTMQSSDLMVFVEPADTLIIEIESTVLKQFEHLIRQRIEDKLEELGVMQVKVRVSDRGALDYAIDARIEAAIRRAQGEK</sequence>
<evidence type="ECO:0000256" key="2">
    <source>
        <dbReference type="ARBA" id="ARBA00022490"/>
    </source>
</evidence>
<comment type="caution">
    <text evidence="5">The sequence shown here is derived from an EMBL/GenBank/DDBJ whole genome shotgun (WGS) entry which is preliminary data.</text>
</comment>
<evidence type="ECO:0000256" key="3">
    <source>
        <dbReference type="ARBA" id="ARBA00022553"/>
    </source>
</evidence>
<dbReference type="RefSeq" id="WP_006000625.1">
    <property type="nucleotide sequence ID" value="NZ_AAEW02000009.1"/>
</dbReference>
<dbReference type="Proteomes" id="UP000005695">
    <property type="component" value="Unassembled WGS sequence"/>
</dbReference>
<reference evidence="5" key="1">
    <citation type="submission" date="2006-05" db="EMBL/GenBank/DDBJ databases">
        <title>Annotation of the draft genome assembly of Desulfuromonas acetoxidans DSM 684.</title>
        <authorList>
            <consortium name="US DOE Joint Genome Institute (JGI-ORNL)"/>
            <person name="Larimer F."/>
            <person name="Land M."/>
            <person name="Hauser L."/>
        </authorList>
    </citation>
    <scope>NUCLEOTIDE SEQUENCE [LARGE SCALE GENOMIC DNA]</scope>
    <source>
        <strain evidence="5">DSM 684</strain>
    </source>
</reference>
<keyword evidence="2" id="KW-0963">Cytoplasm</keyword>
<dbReference type="NCBIfam" id="NF009726">
    <property type="entry name" value="PRK13253.1"/>
    <property type="match status" value="1"/>
</dbReference>
<protein>
    <submittedName>
        <fullName evidence="5">Citrate lyase acyl carrier protein</fullName>
    </submittedName>
</protein>
<feature type="modified residue" description="O-(phosphoribosyl dephospho-coenzyme A)serine" evidence="4">
    <location>
        <position position="14"/>
    </location>
</feature>
<dbReference type="GO" id="GO:0016829">
    <property type="term" value="F:lyase activity"/>
    <property type="evidence" value="ECO:0007669"/>
    <property type="project" value="UniProtKB-KW"/>
</dbReference>
<keyword evidence="5" id="KW-0456">Lyase</keyword>
<dbReference type="Pfam" id="PF06857">
    <property type="entry name" value="ACP"/>
    <property type="match status" value="1"/>
</dbReference>
<dbReference type="PIRSF" id="PIRSF002736">
    <property type="entry name" value="Citrt_lyas_gamma"/>
    <property type="match status" value="1"/>
</dbReference>
<evidence type="ECO:0000256" key="1">
    <source>
        <dbReference type="ARBA" id="ARBA00004496"/>
    </source>
</evidence>
<reference evidence="5" key="2">
    <citation type="submission" date="2006-05" db="EMBL/GenBank/DDBJ databases">
        <title>Sequencing of the draft genome and assembly of Desulfuromonas acetoxidans DSM 684.</title>
        <authorList>
            <consortium name="US DOE Joint Genome Institute (JGI-PGF)"/>
            <person name="Copeland A."/>
            <person name="Lucas S."/>
            <person name="Lapidus A."/>
            <person name="Barry K."/>
            <person name="Detter J.C."/>
            <person name="Glavina del Rio T."/>
            <person name="Hammon N."/>
            <person name="Israni S."/>
            <person name="Dalin E."/>
            <person name="Tice H."/>
            <person name="Bruce D."/>
            <person name="Pitluck S."/>
            <person name="Richardson P."/>
        </authorList>
    </citation>
    <scope>NUCLEOTIDE SEQUENCE [LARGE SCALE GENOMIC DNA]</scope>
    <source>
        <strain evidence="5">DSM 684</strain>
    </source>
</reference>
<name>Q1JZB7_DESA6</name>
<dbReference type="NCBIfam" id="TIGR01608">
    <property type="entry name" value="citD"/>
    <property type="match status" value="1"/>
</dbReference>
<keyword evidence="3 4" id="KW-0597">Phosphoprotein</keyword>
<dbReference type="InterPro" id="IPR006495">
    <property type="entry name" value="CitD"/>
</dbReference>
<dbReference type="InterPro" id="IPR023439">
    <property type="entry name" value="Mal_deCO2ase/Cit_lyase_ACP"/>
</dbReference>
<organism evidence="5 6">
    <name type="scientific">Desulfuromonas acetoxidans (strain DSM 684 / 11070)</name>
    <dbReference type="NCBI Taxonomy" id="281689"/>
    <lineage>
        <taxon>Bacteria</taxon>
        <taxon>Pseudomonadati</taxon>
        <taxon>Thermodesulfobacteriota</taxon>
        <taxon>Desulfuromonadia</taxon>
        <taxon>Desulfuromonadales</taxon>
        <taxon>Desulfuromonadaceae</taxon>
        <taxon>Desulfuromonas</taxon>
    </lineage>
</organism>
<dbReference type="AlphaFoldDB" id="Q1JZB7"/>
<dbReference type="GO" id="GO:0005737">
    <property type="term" value="C:cytoplasm"/>
    <property type="evidence" value="ECO:0007669"/>
    <property type="project" value="UniProtKB-SubCell"/>
</dbReference>
<proteinExistence type="predicted"/>
<dbReference type="OrthoDB" id="9798736at2"/>
<gene>
    <name evidence="5" type="ORF">Dace_1512</name>
</gene>